<feature type="non-terminal residue" evidence="2">
    <location>
        <position position="1"/>
    </location>
</feature>
<keyword evidence="1" id="KW-0812">Transmembrane</keyword>
<dbReference type="AlphaFoldDB" id="A0A7Y0YIS9"/>
<dbReference type="Proteomes" id="UP000575397">
    <property type="component" value="Unassembled WGS sequence"/>
</dbReference>
<sequence length="90" mass="9756">RISGQYHFQETVYDGEGKILAQGDCGADSETLVITPDYPPVASNENKGLATTGMNPYVGSLSLVLLAAGGVTIWRVSKIKTRHPKHRKED</sequence>
<reference evidence="2 3" key="1">
    <citation type="submission" date="2020-04" db="EMBL/GenBank/DDBJ databases">
        <title>Antimicrobial susceptibility and clonality of vaginal-derived multi-drug resistant Mobiluncus isolates in China.</title>
        <authorList>
            <person name="Zhang X."/>
        </authorList>
    </citation>
    <scope>NUCLEOTIDE SEQUENCE [LARGE SCALE GENOMIC DNA]</scope>
    <source>
        <strain evidence="2 3">12</strain>
    </source>
</reference>
<dbReference type="RefSeq" id="WP_211585113.1">
    <property type="nucleotide sequence ID" value="NZ_JABCUS010000038.1"/>
</dbReference>
<evidence type="ECO:0000313" key="3">
    <source>
        <dbReference type="Proteomes" id="UP000575397"/>
    </source>
</evidence>
<proteinExistence type="predicted"/>
<evidence type="ECO:0000313" key="2">
    <source>
        <dbReference type="EMBL" id="NMX04440.1"/>
    </source>
</evidence>
<feature type="transmembrane region" description="Helical" evidence="1">
    <location>
        <begin position="57"/>
        <end position="77"/>
    </location>
</feature>
<protein>
    <submittedName>
        <fullName evidence="2">Uncharacterized protein</fullName>
    </submittedName>
</protein>
<evidence type="ECO:0000256" key="1">
    <source>
        <dbReference type="SAM" id="Phobius"/>
    </source>
</evidence>
<comment type="caution">
    <text evidence="2">The sequence shown here is derived from an EMBL/GenBank/DDBJ whole genome shotgun (WGS) entry which is preliminary data.</text>
</comment>
<keyword evidence="1" id="KW-1133">Transmembrane helix</keyword>
<name>A0A7Y0YIS9_9ACTO</name>
<accession>A0A7Y0YIS9</accession>
<gene>
    <name evidence="2" type="ORF">HHJ77_11150</name>
</gene>
<dbReference type="EMBL" id="JABCUS010000038">
    <property type="protein sequence ID" value="NMX04440.1"/>
    <property type="molecule type" value="Genomic_DNA"/>
</dbReference>
<keyword evidence="1" id="KW-0472">Membrane</keyword>
<organism evidence="2 3">
    <name type="scientific">Mobiluncus mulieris</name>
    <dbReference type="NCBI Taxonomy" id="2052"/>
    <lineage>
        <taxon>Bacteria</taxon>
        <taxon>Bacillati</taxon>
        <taxon>Actinomycetota</taxon>
        <taxon>Actinomycetes</taxon>
        <taxon>Actinomycetales</taxon>
        <taxon>Actinomycetaceae</taxon>
        <taxon>Mobiluncus</taxon>
    </lineage>
</organism>